<feature type="transmembrane region" description="Helical" evidence="1">
    <location>
        <begin position="99"/>
        <end position="116"/>
    </location>
</feature>
<protein>
    <submittedName>
        <fullName evidence="2">Uncharacterized protein</fullName>
    </submittedName>
</protein>
<keyword evidence="1" id="KW-1133">Transmembrane helix</keyword>
<sequence length="118" mass="13174">MAELLFQVLGEVLVEVGLQSLVAPFRRQPNVWLAVLGHALLGALLGALSLWAWPHHLMRDGWPRLLNLVVTPVIAGLVMALLGRWRARRGDAVLRIDRFAYGYLFALSMAVVRFNFAS</sequence>
<dbReference type="EMBL" id="JBIGIC010000014">
    <property type="protein sequence ID" value="MFG6489648.1"/>
    <property type="molecule type" value="Genomic_DNA"/>
</dbReference>
<gene>
    <name evidence="2" type="ORF">ACG04R_23430</name>
</gene>
<dbReference type="RefSeq" id="WP_394416042.1">
    <property type="nucleotide sequence ID" value="NZ_JBIGIC010000014.1"/>
</dbReference>
<accession>A0ABW7HJ02</accession>
<keyword evidence="1" id="KW-0472">Membrane</keyword>
<dbReference type="Proteomes" id="UP001606134">
    <property type="component" value="Unassembled WGS sequence"/>
</dbReference>
<reference evidence="2 3" key="1">
    <citation type="submission" date="2024-08" db="EMBL/GenBank/DDBJ databases">
        <authorList>
            <person name="Lu H."/>
        </authorList>
    </citation>
    <scope>NUCLEOTIDE SEQUENCE [LARGE SCALE GENOMIC DNA]</scope>
    <source>
        <strain evidence="2 3">BYS78W</strain>
    </source>
</reference>
<name>A0ABW7HJ02_9BURK</name>
<organism evidence="2 3">
    <name type="scientific">Pelomonas candidula</name>
    <dbReference type="NCBI Taxonomy" id="3299025"/>
    <lineage>
        <taxon>Bacteria</taxon>
        <taxon>Pseudomonadati</taxon>
        <taxon>Pseudomonadota</taxon>
        <taxon>Betaproteobacteria</taxon>
        <taxon>Burkholderiales</taxon>
        <taxon>Sphaerotilaceae</taxon>
        <taxon>Roseateles</taxon>
    </lineage>
</organism>
<keyword evidence="1" id="KW-0812">Transmembrane</keyword>
<comment type="caution">
    <text evidence="2">The sequence shown here is derived from an EMBL/GenBank/DDBJ whole genome shotgun (WGS) entry which is preliminary data.</text>
</comment>
<evidence type="ECO:0000313" key="3">
    <source>
        <dbReference type="Proteomes" id="UP001606134"/>
    </source>
</evidence>
<proteinExistence type="predicted"/>
<evidence type="ECO:0000313" key="2">
    <source>
        <dbReference type="EMBL" id="MFG6489648.1"/>
    </source>
</evidence>
<feature type="transmembrane region" description="Helical" evidence="1">
    <location>
        <begin position="31"/>
        <end position="53"/>
    </location>
</feature>
<feature type="transmembrane region" description="Helical" evidence="1">
    <location>
        <begin position="65"/>
        <end position="87"/>
    </location>
</feature>
<keyword evidence="3" id="KW-1185">Reference proteome</keyword>
<evidence type="ECO:0000256" key="1">
    <source>
        <dbReference type="SAM" id="Phobius"/>
    </source>
</evidence>